<keyword evidence="9" id="KW-0326">Glycosidase</keyword>
<dbReference type="PANTHER" id="PTHR11742">
    <property type="entry name" value="MANNOSYL-OLIGOSACCHARIDE ALPHA-1,2-MANNOSIDASE-RELATED"/>
    <property type="match status" value="1"/>
</dbReference>
<feature type="disulfide bond" evidence="8">
    <location>
        <begin position="970"/>
        <end position="1030"/>
    </location>
</feature>
<keyword evidence="13" id="KW-1185">Reference proteome</keyword>
<proteinExistence type="inferred from homology"/>
<feature type="active site" description="Proton donor" evidence="6">
    <location>
        <position position="1044"/>
    </location>
</feature>
<evidence type="ECO:0000256" key="4">
    <source>
        <dbReference type="ARBA" id="ARBA00022801"/>
    </source>
</evidence>
<name>A0ABD3Q1Y6_9STRA</name>
<feature type="binding site" evidence="7">
    <location>
        <position position="1153"/>
    </location>
    <ligand>
        <name>Ca(2+)</name>
        <dbReference type="ChEBI" id="CHEBI:29108"/>
    </ligand>
</feature>
<dbReference type="EC" id="3.2.1.-" evidence="9"/>
<dbReference type="Gene3D" id="1.50.10.10">
    <property type="match status" value="1"/>
</dbReference>
<accession>A0ABD3Q1Y6</accession>
<dbReference type="InterPro" id="IPR050749">
    <property type="entry name" value="Glycosyl_Hydrolase_47"/>
</dbReference>
<feature type="transmembrane region" description="Helical" evidence="11">
    <location>
        <begin position="161"/>
        <end position="181"/>
    </location>
</feature>
<evidence type="ECO:0000313" key="13">
    <source>
        <dbReference type="Proteomes" id="UP001516023"/>
    </source>
</evidence>
<dbReference type="PRINTS" id="PR00747">
    <property type="entry name" value="GLYHDRLASE47"/>
</dbReference>
<keyword evidence="4 9" id="KW-0378">Hydrolase</keyword>
<feature type="active site" evidence="6">
    <location>
        <position position="1068"/>
    </location>
</feature>
<feature type="compositionally biased region" description="Basic and acidic residues" evidence="10">
    <location>
        <begin position="21"/>
        <end position="33"/>
    </location>
</feature>
<feature type="region of interest" description="Disordered" evidence="10">
    <location>
        <begin position="1"/>
        <end position="127"/>
    </location>
</feature>
<evidence type="ECO:0000313" key="12">
    <source>
        <dbReference type="EMBL" id="KAL3794383.1"/>
    </source>
</evidence>
<dbReference type="GO" id="GO:0016798">
    <property type="term" value="F:hydrolase activity, acting on glycosyl bonds"/>
    <property type="evidence" value="ECO:0007669"/>
    <property type="project" value="UniProtKB-KW"/>
</dbReference>
<dbReference type="EMBL" id="JABMIG020000081">
    <property type="protein sequence ID" value="KAL3794383.1"/>
    <property type="molecule type" value="Genomic_DNA"/>
</dbReference>
<dbReference type="Pfam" id="PF01532">
    <property type="entry name" value="Glyco_hydro_47"/>
    <property type="match status" value="1"/>
</dbReference>
<feature type="region of interest" description="Disordered" evidence="10">
    <location>
        <begin position="224"/>
        <end position="294"/>
    </location>
</feature>
<organism evidence="12 13">
    <name type="scientific">Cyclotella cryptica</name>
    <dbReference type="NCBI Taxonomy" id="29204"/>
    <lineage>
        <taxon>Eukaryota</taxon>
        <taxon>Sar</taxon>
        <taxon>Stramenopiles</taxon>
        <taxon>Ochrophyta</taxon>
        <taxon>Bacillariophyta</taxon>
        <taxon>Coscinodiscophyceae</taxon>
        <taxon>Thalassiosirophycidae</taxon>
        <taxon>Stephanodiscales</taxon>
        <taxon>Stephanodiscaceae</taxon>
        <taxon>Cyclotella</taxon>
    </lineage>
</organism>
<evidence type="ECO:0000256" key="8">
    <source>
        <dbReference type="PIRSR" id="PIRSR601382-3"/>
    </source>
</evidence>
<dbReference type="PANTHER" id="PTHR11742:SF6">
    <property type="entry name" value="MANNOSYL-OLIGOSACCHARIDE ALPHA-1,2-MANNOSIDASE IA-RELATED"/>
    <property type="match status" value="1"/>
</dbReference>
<keyword evidence="11" id="KW-1133">Transmembrane helix</keyword>
<dbReference type="AlphaFoldDB" id="A0ABD3Q1Y6"/>
<dbReference type="InterPro" id="IPR001382">
    <property type="entry name" value="Glyco_hydro_47"/>
</dbReference>
<evidence type="ECO:0000256" key="9">
    <source>
        <dbReference type="RuleBase" id="RU361193"/>
    </source>
</evidence>
<keyword evidence="11" id="KW-0812">Transmembrane</keyword>
<feature type="active site" evidence="6">
    <location>
        <position position="908"/>
    </location>
</feature>
<evidence type="ECO:0000256" key="1">
    <source>
        <dbReference type="ARBA" id="ARBA00001913"/>
    </source>
</evidence>
<sequence>MPAKPCRSLDRPPSAPRRRRIDRDDEQTRREQPTQRGPANRHHPNRPVAAANGSSRQKSVDAKRSHHATLRNRRQSESSRSNDARRSAMTLHEELGGHAKSASARYKYDKRPAPAGRPSRSTRSPEIPRVICTNVYSPSVRRGNDYQQPVMMTTGTRKGRTIRGVSLAITAVMLLCAYFWGIETGMELCRSLVHRVVSRRDEGLRVNRDTIPFMSSLVDLVERRRHEQQQQQQRLPGDVAPQAEMDGSASLRGAADQRGGAMSRHDNARRNNKLNNKLKDKKRTSYNHHDVTDKMQKEEESLLAYLGQDATLDFFYAGKHSVQLENNDSIHGESDEDPSSSYTAHSYAILPFSDCNSFVLSVWIYLSSDEGEQGGKEQDNTDKSPRVILSTRTENEAGCHSDLFRGATASPAVGMILYAQPHHDDNENAKAARYRIMMEYATANEQSCRTLVAKSYSPLIREGEWHHVVAFVTEVDRGVDRLSLYIDGDLAAREERVLNRLCRDRDESITVVGCHELLTSDNDSSHSDDSRFDLNGRLGMLAYWETGGPQVLTKQSQRMQVQTINDEEHVVHGINRARFDISAIRELPLQGLNVEEPSLLYTFDGNSGNSSAMNETKLTSPFVVKEIMSGLNGKVEILSPFRKSVDISLDNKPFVPLGGGRYPEYKDGAYVPPKRSILELQQLNHIAHARSLKVKEAMRHLWAGYKKYAWGRDELLPLSNRGQDNWGGMGTTLVDSLSTLWLMDMKDEFWEARDWVKHSLDFNSVRKAVSVFETTIRNLGSLLSAYDVSADRSFLEKADDLGFRLLRAFNTPSGVPYGEVELFDGGRAFNTDWHANAAVLSEIGTLQLEFRYLAYATGKTEYATVAMRALDELLKLESETGLYPTFIHNTKSYLSFANNDISIGAMGDSFYEYLLKIWLQGGKTEMIYRKMYDKAINGIIDNLVCKRNQLTYVAELVDGKLRHKMDHLSCFLGGMVEESPVLVQRYISYALLMLSTSGNMALGAYTHPDGLDSKEAQKQLITGKELAYTCYQMYARGKFGLPPEYVKFSGKSDFITAPDAPYYILRPEASETFFILYHLTRDPVYREWGWEVFRAIDEYCRTESGYAAIKNVDTAQQNNRMESFFPAETLKYLYLLQDNSDKLDLLNKHVLNTEAHPLRLFH</sequence>
<comment type="pathway">
    <text evidence="2">Protein modification; protein glycosylation.</text>
</comment>
<feature type="compositionally biased region" description="Basic residues" evidence="10">
    <location>
        <begin position="64"/>
        <end position="73"/>
    </location>
</feature>
<evidence type="ECO:0000256" key="10">
    <source>
        <dbReference type="SAM" id="MobiDB-lite"/>
    </source>
</evidence>
<comment type="cofactor">
    <cofactor evidence="1 7">
        <name>Ca(2+)</name>
        <dbReference type="ChEBI" id="CHEBI:29108"/>
    </cofactor>
</comment>
<dbReference type="InterPro" id="IPR012341">
    <property type="entry name" value="6hp_glycosidase-like_sf"/>
</dbReference>
<evidence type="ECO:0000256" key="3">
    <source>
        <dbReference type="ARBA" id="ARBA00007658"/>
    </source>
</evidence>
<gene>
    <name evidence="12" type="ORF">HJC23_012920</name>
</gene>
<evidence type="ECO:0000256" key="2">
    <source>
        <dbReference type="ARBA" id="ARBA00004922"/>
    </source>
</evidence>
<feature type="compositionally biased region" description="Basic and acidic residues" evidence="10">
    <location>
        <begin position="74"/>
        <end position="97"/>
    </location>
</feature>
<protein>
    <recommendedName>
        <fullName evidence="9">alpha-1,2-Mannosidase</fullName>
        <ecNumber evidence="9">3.2.1.-</ecNumber>
    </recommendedName>
</protein>
<dbReference type="InterPro" id="IPR036026">
    <property type="entry name" value="Seven-hairpin_glycosidases"/>
</dbReference>
<keyword evidence="7" id="KW-0106">Calcium</keyword>
<keyword evidence="7" id="KW-0479">Metal-binding</keyword>
<keyword evidence="5 8" id="KW-1015">Disulfide bond</keyword>
<evidence type="ECO:0000256" key="5">
    <source>
        <dbReference type="ARBA" id="ARBA00023157"/>
    </source>
</evidence>
<evidence type="ECO:0000256" key="7">
    <source>
        <dbReference type="PIRSR" id="PIRSR601382-2"/>
    </source>
</evidence>
<keyword evidence="11" id="KW-0472">Membrane</keyword>
<dbReference type="SUPFAM" id="SSF48225">
    <property type="entry name" value="Seven-hairpin glycosidases"/>
    <property type="match status" value="1"/>
</dbReference>
<feature type="active site" description="Proton donor" evidence="6">
    <location>
        <position position="773"/>
    </location>
</feature>
<comment type="similarity">
    <text evidence="3 9">Belongs to the glycosyl hydrolase 47 family.</text>
</comment>
<dbReference type="Gene3D" id="2.60.120.200">
    <property type="match status" value="1"/>
</dbReference>
<evidence type="ECO:0000256" key="6">
    <source>
        <dbReference type="PIRSR" id="PIRSR601382-1"/>
    </source>
</evidence>
<reference evidence="12 13" key="1">
    <citation type="journal article" date="2020" name="G3 (Bethesda)">
        <title>Improved Reference Genome for Cyclotella cryptica CCMP332, a Model for Cell Wall Morphogenesis, Salinity Adaptation, and Lipid Production in Diatoms (Bacillariophyta).</title>
        <authorList>
            <person name="Roberts W.R."/>
            <person name="Downey K.M."/>
            <person name="Ruck E.C."/>
            <person name="Traller J.C."/>
            <person name="Alverson A.J."/>
        </authorList>
    </citation>
    <scope>NUCLEOTIDE SEQUENCE [LARGE SCALE GENOMIC DNA]</scope>
    <source>
        <strain evidence="12 13">CCMP332</strain>
    </source>
</reference>
<comment type="caution">
    <text evidence="12">The sequence shown here is derived from an EMBL/GenBank/DDBJ whole genome shotgun (WGS) entry which is preliminary data.</text>
</comment>
<evidence type="ECO:0000256" key="11">
    <source>
        <dbReference type="SAM" id="Phobius"/>
    </source>
</evidence>
<dbReference type="Proteomes" id="UP001516023">
    <property type="component" value="Unassembled WGS sequence"/>
</dbReference>